<name>A0ABP0HSE8_9DINO</name>
<sequence length="144" mass="15634">MLVAAMSLVAVIWAAALCLGKASLLTSAIHAGRNVTFKDRRSGGGDDALRGILNKATPSCKQGLKKFYCHRVAAVPLIRASPPLENFCEERRSRGPTQRSRAFEFQRVSHAKIVFFVLAFGYPLNVGRLLQSLAPAQHVLVFGG</sequence>
<accession>A0ABP0HSE8</accession>
<evidence type="ECO:0008006" key="4">
    <source>
        <dbReference type="Google" id="ProtNLM"/>
    </source>
</evidence>
<feature type="chain" id="PRO_5046805676" description="Secreted protein" evidence="1">
    <location>
        <begin position="21"/>
        <end position="144"/>
    </location>
</feature>
<evidence type="ECO:0000313" key="2">
    <source>
        <dbReference type="EMBL" id="CAK8992628.1"/>
    </source>
</evidence>
<keyword evidence="1" id="KW-0732">Signal</keyword>
<dbReference type="Proteomes" id="UP001642484">
    <property type="component" value="Unassembled WGS sequence"/>
</dbReference>
<feature type="signal peptide" evidence="1">
    <location>
        <begin position="1"/>
        <end position="20"/>
    </location>
</feature>
<organism evidence="2 3">
    <name type="scientific">Durusdinium trenchii</name>
    <dbReference type="NCBI Taxonomy" id="1381693"/>
    <lineage>
        <taxon>Eukaryota</taxon>
        <taxon>Sar</taxon>
        <taxon>Alveolata</taxon>
        <taxon>Dinophyceae</taxon>
        <taxon>Suessiales</taxon>
        <taxon>Symbiodiniaceae</taxon>
        <taxon>Durusdinium</taxon>
    </lineage>
</organism>
<keyword evidence="3" id="KW-1185">Reference proteome</keyword>
<reference evidence="2 3" key="1">
    <citation type="submission" date="2024-02" db="EMBL/GenBank/DDBJ databases">
        <authorList>
            <person name="Chen Y."/>
            <person name="Shah S."/>
            <person name="Dougan E. K."/>
            <person name="Thang M."/>
            <person name="Chan C."/>
        </authorList>
    </citation>
    <scope>NUCLEOTIDE SEQUENCE [LARGE SCALE GENOMIC DNA]</scope>
</reference>
<comment type="caution">
    <text evidence="2">The sequence shown here is derived from an EMBL/GenBank/DDBJ whole genome shotgun (WGS) entry which is preliminary data.</text>
</comment>
<gene>
    <name evidence="2" type="ORF">CCMP2556_LOCUS2925</name>
</gene>
<evidence type="ECO:0000313" key="3">
    <source>
        <dbReference type="Proteomes" id="UP001642484"/>
    </source>
</evidence>
<proteinExistence type="predicted"/>
<dbReference type="EMBL" id="CAXAMN010001114">
    <property type="protein sequence ID" value="CAK8992628.1"/>
    <property type="molecule type" value="Genomic_DNA"/>
</dbReference>
<evidence type="ECO:0000256" key="1">
    <source>
        <dbReference type="SAM" id="SignalP"/>
    </source>
</evidence>
<protein>
    <recommendedName>
        <fullName evidence="4">Secreted protein</fullName>
    </recommendedName>
</protein>